<protein>
    <submittedName>
        <fullName evidence="2">Uncharacterized protein</fullName>
    </submittedName>
</protein>
<proteinExistence type="predicted"/>
<sequence length="236" mass="27925">MVKSCKYFFVRNPIIIMSRSLFEYTNNGWNVWFNGEKKVDLSNFYSKIWITRSLCVAADCNESFDPNFLSLNVPKIFQSDIKILNLWKQNISFKDLIFLASKCEKIDLNYGVTVLYEDESIVPLEKIVQVLPKLTDIVYTFWDRQSFTTKTVKELIKLPKFTNLTRFTVLNIPDTFDIDIIYDYIKKNKKAKIQLGFSDQISEEYKNRLKIIKNEIAQTEKENCDFIKPCIHFRLE</sequence>
<evidence type="ECO:0000313" key="1">
    <source>
        <dbReference type="Proteomes" id="UP000887579"/>
    </source>
</evidence>
<dbReference type="Proteomes" id="UP000887579">
    <property type="component" value="Unplaced"/>
</dbReference>
<evidence type="ECO:0000313" key="2">
    <source>
        <dbReference type="WBParaSite" id="ES5_v2.g17907.t1"/>
    </source>
</evidence>
<name>A0AC34FKW5_9BILA</name>
<accession>A0AC34FKW5</accession>
<dbReference type="WBParaSite" id="ES5_v2.g17907.t1">
    <property type="protein sequence ID" value="ES5_v2.g17907.t1"/>
    <property type="gene ID" value="ES5_v2.g17907"/>
</dbReference>
<reference evidence="2" key="1">
    <citation type="submission" date="2022-11" db="UniProtKB">
        <authorList>
            <consortium name="WormBaseParasite"/>
        </authorList>
    </citation>
    <scope>IDENTIFICATION</scope>
</reference>
<organism evidence="1 2">
    <name type="scientific">Panagrolaimus sp. ES5</name>
    <dbReference type="NCBI Taxonomy" id="591445"/>
    <lineage>
        <taxon>Eukaryota</taxon>
        <taxon>Metazoa</taxon>
        <taxon>Ecdysozoa</taxon>
        <taxon>Nematoda</taxon>
        <taxon>Chromadorea</taxon>
        <taxon>Rhabditida</taxon>
        <taxon>Tylenchina</taxon>
        <taxon>Panagrolaimomorpha</taxon>
        <taxon>Panagrolaimoidea</taxon>
        <taxon>Panagrolaimidae</taxon>
        <taxon>Panagrolaimus</taxon>
    </lineage>
</organism>